<dbReference type="InterPro" id="IPR049900">
    <property type="entry name" value="PKS_mFAS_DH"/>
</dbReference>
<dbReference type="InterPro" id="IPR018201">
    <property type="entry name" value="Ketoacyl_synth_AS"/>
</dbReference>
<dbReference type="Pfam" id="PF16073">
    <property type="entry name" value="SAT"/>
    <property type="match status" value="1"/>
</dbReference>
<keyword evidence="4" id="KW-0677">Repeat</keyword>
<dbReference type="InterPro" id="IPR020806">
    <property type="entry name" value="PKS_PP-bd"/>
</dbReference>
<gene>
    <name evidence="11" type="ORF">BS50DRAFT_624272</name>
</gene>
<dbReference type="SUPFAM" id="SSF53474">
    <property type="entry name" value="alpha/beta-Hydrolases"/>
    <property type="match status" value="1"/>
</dbReference>
<keyword evidence="12" id="KW-1185">Reference proteome</keyword>
<dbReference type="InterPro" id="IPR032088">
    <property type="entry name" value="SAT"/>
</dbReference>
<dbReference type="PANTHER" id="PTHR43775:SF40">
    <property type="entry name" value="NORSOLORINIC ACID SYNTHASE STCA"/>
    <property type="match status" value="1"/>
</dbReference>
<comment type="function">
    <text evidence="6">Non-reducing polyketide synthase; part of a gene cluster that mediates the biosynthesis of a yet unidentified natural product.</text>
</comment>
<evidence type="ECO:0000256" key="1">
    <source>
        <dbReference type="ARBA" id="ARBA00022450"/>
    </source>
</evidence>
<evidence type="ECO:0000256" key="3">
    <source>
        <dbReference type="ARBA" id="ARBA00022679"/>
    </source>
</evidence>
<evidence type="ECO:0000256" key="6">
    <source>
        <dbReference type="ARBA" id="ARBA00055753"/>
    </source>
</evidence>
<dbReference type="InterPro" id="IPR016035">
    <property type="entry name" value="Acyl_Trfase/lysoPLipase"/>
</dbReference>
<dbReference type="Gene3D" id="3.30.70.3290">
    <property type="match status" value="1"/>
</dbReference>
<dbReference type="Pfam" id="PF00109">
    <property type="entry name" value="ketoacyl-synt"/>
    <property type="match status" value="1"/>
</dbReference>
<keyword evidence="2" id="KW-0597">Phosphoprotein</keyword>
<feature type="region of interest" description="N-terminal hotdog fold" evidence="7">
    <location>
        <begin position="1298"/>
        <end position="1431"/>
    </location>
</feature>
<dbReference type="Gene3D" id="3.40.50.1820">
    <property type="entry name" value="alpha/beta hydrolase"/>
    <property type="match status" value="1"/>
</dbReference>
<dbReference type="SMART" id="SM00827">
    <property type="entry name" value="PKS_AT"/>
    <property type="match status" value="1"/>
</dbReference>
<evidence type="ECO:0000259" key="9">
    <source>
        <dbReference type="PROSITE" id="PS52004"/>
    </source>
</evidence>
<dbReference type="Proteomes" id="UP000240883">
    <property type="component" value="Unassembled WGS sequence"/>
</dbReference>
<dbReference type="GO" id="GO:0031177">
    <property type="term" value="F:phosphopantetheine binding"/>
    <property type="evidence" value="ECO:0007669"/>
    <property type="project" value="InterPro"/>
</dbReference>
<feature type="domain" description="Carrier" evidence="8">
    <location>
        <begin position="1763"/>
        <end position="1841"/>
    </location>
</feature>
<feature type="active site" description="Proton donor; for dehydratase activity" evidence="7">
    <location>
        <position position="1520"/>
    </location>
</feature>
<dbReference type="Gene3D" id="3.10.129.110">
    <property type="entry name" value="Polyketide synthase dehydratase"/>
    <property type="match status" value="1"/>
</dbReference>
<dbReference type="Pfam" id="PF00550">
    <property type="entry name" value="PP-binding"/>
    <property type="match status" value="2"/>
</dbReference>
<dbReference type="PROSITE" id="PS00606">
    <property type="entry name" value="KS3_1"/>
    <property type="match status" value="1"/>
</dbReference>
<dbReference type="GO" id="GO:0006633">
    <property type="term" value="P:fatty acid biosynthetic process"/>
    <property type="evidence" value="ECO:0007669"/>
    <property type="project" value="InterPro"/>
</dbReference>
<dbReference type="STRING" id="1448308.A0A2T2NAI8"/>
<protein>
    <submittedName>
        <fullName evidence="11">Ketoacyl-synt-domain-containing protein</fullName>
    </submittedName>
</protein>
<evidence type="ECO:0000256" key="4">
    <source>
        <dbReference type="ARBA" id="ARBA00022737"/>
    </source>
</evidence>
<dbReference type="InterPro" id="IPR029058">
    <property type="entry name" value="AB_hydrolase_fold"/>
</dbReference>
<feature type="domain" description="Ketosynthase family 3 (KS3)" evidence="9">
    <location>
        <begin position="376"/>
        <end position="815"/>
    </location>
</feature>
<dbReference type="InterPro" id="IPR014031">
    <property type="entry name" value="Ketoacyl_synth_C"/>
</dbReference>
<evidence type="ECO:0000256" key="5">
    <source>
        <dbReference type="ARBA" id="ARBA00023268"/>
    </source>
</evidence>
<dbReference type="InterPro" id="IPR030918">
    <property type="entry name" value="PT_fungal_PKS"/>
</dbReference>
<dbReference type="Pfam" id="PF22621">
    <property type="entry name" value="CurL-like_PKS_C"/>
    <property type="match status" value="1"/>
</dbReference>
<keyword evidence="3" id="KW-0808">Transferase</keyword>
<dbReference type="CDD" id="cd00833">
    <property type="entry name" value="PKS"/>
    <property type="match status" value="1"/>
</dbReference>
<evidence type="ECO:0000259" key="8">
    <source>
        <dbReference type="PROSITE" id="PS50075"/>
    </source>
</evidence>
<dbReference type="OrthoDB" id="329835at2759"/>
<evidence type="ECO:0000259" key="10">
    <source>
        <dbReference type="PROSITE" id="PS52019"/>
    </source>
</evidence>
<dbReference type="PROSITE" id="PS50075">
    <property type="entry name" value="CARRIER"/>
    <property type="match status" value="2"/>
</dbReference>
<feature type="domain" description="Carrier" evidence="8">
    <location>
        <begin position="1655"/>
        <end position="1732"/>
    </location>
</feature>
<name>A0A2T2NAI8_CORCC</name>
<feature type="region of interest" description="C-terminal hotdog fold" evidence="7">
    <location>
        <begin position="1459"/>
        <end position="1607"/>
    </location>
</feature>
<dbReference type="PANTHER" id="PTHR43775">
    <property type="entry name" value="FATTY ACID SYNTHASE"/>
    <property type="match status" value="1"/>
</dbReference>
<evidence type="ECO:0000256" key="7">
    <source>
        <dbReference type="PROSITE-ProRule" id="PRU01363"/>
    </source>
</evidence>
<dbReference type="GO" id="GO:0004312">
    <property type="term" value="F:fatty acid synthase activity"/>
    <property type="evidence" value="ECO:0007669"/>
    <property type="project" value="TreeGrafter"/>
</dbReference>
<dbReference type="InterPro" id="IPR009081">
    <property type="entry name" value="PP-bd_ACP"/>
</dbReference>
<dbReference type="PROSITE" id="PS52019">
    <property type="entry name" value="PKS_MFAS_DH"/>
    <property type="match status" value="1"/>
</dbReference>
<dbReference type="Pfam" id="PF02801">
    <property type="entry name" value="Ketoacyl-synt_C"/>
    <property type="match status" value="1"/>
</dbReference>
<dbReference type="InterPro" id="IPR042104">
    <property type="entry name" value="PKS_dehydratase_sf"/>
</dbReference>
<dbReference type="InterPro" id="IPR001031">
    <property type="entry name" value="Thioesterase"/>
</dbReference>
<dbReference type="InterPro" id="IPR020841">
    <property type="entry name" value="PKS_Beta-ketoAc_synthase_dom"/>
</dbReference>
<feature type="active site" description="Proton acceptor; for dehydratase activity" evidence="7">
    <location>
        <position position="1330"/>
    </location>
</feature>
<dbReference type="Pfam" id="PF00698">
    <property type="entry name" value="Acyl_transf_1"/>
    <property type="match status" value="1"/>
</dbReference>
<dbReference type="InterPro" id="IPR050091">
    <property type="entry name" value="PKS_NRPS_Biosynth_Enz"/>
</dbReference>
<dbReference type="SUPFAM" id="SSF52151">
    <property type="entry name" value="FabD/lysophospholipase-like"/>
    <property type="match status" value="1"/>
</dbReference>
<dbReference type="PROSITE" id="PS52004">
    <property type="entry name" value="KS3_2"/>
    <property type="match status" value="1"/>
</dbReference>
<keyword evidence="1" id="KW-0596">Phosphopantetheine</keyword>
<dbReference type="Gene3D" id="1.10.1200.10">
    <property type="entry name" value="ACP-like"/>
    <property type="match status" value="2"/>
</dbReference>
<dbReference type="Gene3D" id="3.40.366.10">
    <property type="entry name" value="Malonyl-Coenzyme A Acyl Carrier Protein, domain 2"/>
    <property type="match status" value="2"/>
</dbReference>
<dbReference type="InterPro" id="IPR001227">
    <property type="entry name" value="Ac_transferase_dom_sf"/>
</dbReference>
<dbReference type="Pfam" id="PF00975">
    <property type="entry name" value="Thioesterase"/>
    <property type="match status" value="1"/>
</dbReference>
<evidence type="ECO:0000313" key="12">
    <source>
        <dbReference type="Proteomes" id="UP000240883"/>
    </source>
</evidence>
<dbReference type="FunFam" id="1.10.1200.10:FF:000011">
    <property type="entry name" value="Sterigmatocystin biosynthesis polyketide synthase"/>
    <property type="match status" value="2"/>
</dbReference>
<keyword evidence="5" id="KW-0511">Multifunctional enzyme</keyword>
<proteinExistence type="predicted"/>
<dbReference type="InterPro" id="IPR036736">
    <property type="entry name" value="ACP-like_sf"/>
</dbReference>
<dbReference type="SUPFAM" id="SSF53901">
    <property type="entry name" value="Thiolase-like"/>
    <property type="match status" value="1"/>
</dbReference>
<dbReference type="InterPro" id="IPR016039">
    <property type="entry name" value="Thiolase-like"/>
</dbReference>
<dbReference type="InterPro" id="IPR014043">
    <property type="entry name" value="Acyl_transferase_dom"/>
</dbReference>
<dbReference type="EMBL" id="KZ678141">
    <property type="protein sequence ID" value="PSN62390.1"/>
    <property type="molecule type" value="Genomic_DNA"/>
</dbReference>
<evidence type="ECO:0000256" key="2">
    <source>
        <dbReference type="ARBA" id="ARBA00022553"/>
    </source>
</evidence>
<dbReference type="SMART" id="SM00825">
    <property type="entry name" value="PKS_KS"/>
    <property type="match status" value="1"/>
</dbReference>
<feature type="domain" description="PKS/mFAS DH" evidence="10">
    <location>
        <begin position="1298"/>
        <end position="1607"/>
    </location>
</feature>
<dbReference type="FunFam" id="3.10.129.110:FF:000001">
    <property type="entry name" value="Sterigmatocystin biosynthesis polyketide synthase"/>
    <property type="match status" value="1"/>
</dbReference>
<sequence>MATPMQVFVFGDQTFDACNPLSELLLAHDDVVLHSFLESSCRVLKQEVASLRHEQEVACPRFASLADLVTPWREGILNPALIQALTCICHIGTFLREHVSGGHGHPTAGNACITARCTGLISSIAVGCSSNPVEIVSLGRHAVAVAFRVGACAWDVGSRLQPLQDEQGIYSPWTMALAGIDEDELMGAIDRFAAEKSLGPLAMPYVSARIAPSRFSVSAPPRVLSQLFAESSLSRYSAVPLPITAPYHAEHLYGPEHVSLALRDVPDFRPSATIPIISSSTGESIRLTTYRDALGSAVEACLKQIIRWDLVPAGIAAQLHNTDPDGSFVIRHVTTAPDGLGVAVHNALGRLGSRIDHSPLLDRAPCLIPPVAGKARDKIAILSMAGRFPRAPSMDAFWHVLEHGIDTHELAPASRWNTSTHVGDASALHMAKNTSGTGFGCWLHDAGLFDARFFNMSPREAPQVDPAQRLALLTAAEALEQAGIVPGRTSSTQKDRIGVYFGSTSNDWMETNSAQDIDTYFIPGGNRAFIPGRINYHFKFSGPSYTIDTACSSSLSAIHLACNALWKGEVDTAIVGGTNVLTNPDMTAGLDRGHFLSRTGNCKTFDDTADGYCRGEAVATAVLKRLSDAVADKDPVQACILAIQTNHSAEADSITRPHVGAQQALFESLLLQAGVKAKDITYCEMHGTGTQAGDASEAMSVLQTLAPEAPTKAVRSSHERLWIGAAKSNVGHGEAAAGITSLAKVLLMLKHSTIPPHCGIKTKINHKLPDLAARNVSVATASVQWPRPYPGGGVRRVLLNNFSAAGGNTALILEDAPPSSTPNQVDTRLDHVIAVSARTPASLENNLKNLAEWIEARQSSDPLVLPRLSYTTTARRIHHPHRVMVLASDLESASASLRRSLERKEGSSRAKGSPRYLFAFTGQGAHYAGMGVDLYSQYSGFRDDIRCYNSICLQLQLPPIQQLFEGLSAAYADATPTTLQLASVCFQMALYRLWVSLGVRPSVVVGHSLGEFAALYAASVLSQVDVISLVGRRAQLLEQFCDQDSHAMLAVRTDLSRLESFVGSPGSHYEVSCLNGHENIVLGGTKAQMDAVRRPLVKRGISHTFLEVPYAYHTSQVEPILASLQLAATGIEFREPKIPLISPTCGRVITQSDDLGPDFFVRHCRDKVDMLGALKAAKAANFINEGMMGVEIGPALVVTKMVKEIAGAAFRSFPSCRSGTDSARLLAQALAAFYTAGAKIDWMAYHTDFASSQQVLDLPSYSWDLKEYWIQYVHDWSLRKGEPPLQIEQPALESSSIHRIVQHTASAKGGELVVEADLSRIDLHPMVQGHKVYGVPLCTPSVYADIAFTIGKYLKRYFEHGGKVLSIDIADMNIQSALVANSDGKPQLLRTFASLDPETKSISCTFSSVDNKDKVTEQHSTCLVKFFNTDQARCSLKANASYIKARIASLEHQLSKFGNTFRYSKAMIYKMVGQLADFDPNYRALEEIILDSDMYEAVGRVNFTEVLDKGSFHTNPAYIDALSQLGGFVMNGNNTVDLDKELFVNHGWRSLQLLEAIDSQKIYTTHVKMAQGKDKLWHGDITIFHKDDVIGIFAGVALQGVPKRLMQYIVSSASKRVTGLAGKEPISQSAQQVVPPQGSSIVTKTATKLVDHRRPAKSVTAIKAVQIISDESGVSVADLTDETRFDDVGVDSLLSLVVTSRIRDELGIDFDSTVFFDLHTVSDFKTFLIGLDHQLEDSVTEAETIHEVSIPINIKGVYTDREDVIADIWTSALNIIAEESGIDIAELNGDTNFSDIGVDSLLSLVVCSRMREELNVDVPDRSLFLDFPTIGDLRDKITSGSVTPSTSDISTSNSNTFSVGFPEDPQSVPANMEILDQIALSPIQPAWSITLQGSSRRASERLFLFPDGCGAATSYLNLPSIAPTTAVIGFNSPFMKTPIEMRGRQLTEIVTSYVEGVRKHQPHGPYHLAGWSAGGILAYAISQELMVAGEEVASLTLIDSPPPNNGLDRLPRRFFDHCSKVGIFGTEMGAIARQNGQSAENPKLPEWLMPHFEATIDLLHDYHAPPMPRNLKGPGKVNIIWAGSCAFGDQYAPLPHASFDSEDTEGMKFLTEQRTDFGPGEWALLFPERNIMVDIVKGHHHFSMMRGSGGEQLGHFIRRTLGVVT</sequence>
<dbReference type="Gene3D" id="3.40.47.10">
    <property type="match status" value="1"/>
</dbReference>
<dbReference type="InterPro" id="IPR014030">
    <property type="entry name" value="Ketoacyl_synth_N"/>
</dbReference>
<organism evidence="11 12">
    <name type="scientific">Corynespora cassiicola Philippines</name>
    <dbReference type="NCBI Taxonomy" id="1448308"/>
    <lineage>
        <taxon>Eukaryota</taxon>
        <taxon>Fungi</taxon>
        <taxon>Dikarya</taxon>
        <taxon>Ascomycota</taxon>
        <taxon>Pezizomycotina</taxon>
        <taxon>Dothideomycetes</taxon>
        <taxon>Pleosporomycetidae</taxon>
        <taxon>Pleosporales</taxon>
        <taxon>Corynesporascaceae</taxon>
        <taxon>Corynespora</taxon>
    </lineage>
</organism>
<evidence type="ECO:0000313" key="11">
    <source>
        <dbReference type="EMBL" id="PSN62390.1"/>
    </source>
</evidence>
<dbReference type="SUPFAM" id="SSF47336">
    <property type="entry name" value="ACP-like"/>
    <property type="match status" value="2"/>
</dbReference>
<accession>A0A2T2NAI8</accession>
<dbReference type="NCBIfam" id="TIGR04532">
    <property type="entry name" value="PT_fungal_PKS"/>
    <property type="match status" value="1"/>
</dbReference>
<dbReference type="SUPFAM" id="SSF55048">
    <property type="entry name" value="Probable ACP-binding domain of malonyl-CoA ACP transacylase"/>
    <property type="match status" value="1"/>
</dbReference>
<dbReference type="GO" id="GO:0004315">
    <property type="term" value="F:3-oxoacyl-[acyl-carrier-protein] synthase activity"/>
    <property type="evidence" value="ECO:0007669"/>
    <property type="project" value="InterPro"/>
</dbReference>
<dbReference type="GO" id="GO:0044550">
    <property type="term" value="P:secondary metabolite biosynthetic process"/>
    <property type="evidence" value="ECO:0007669"/>
    <property type="project" value="TreeGrafter"/>
</dbReference>
<dbReference type="InterPro" id="IPR016036">
    <property type="entry name" value="Malonyl_transacylase_ACP-bd"/>
</dbReference>
<dbReference type="SMART" id="SM00823">
    <property type="entry name" value="PKS_PP"/>
    <property type="match status" value="2"/>
</dbReference>
<reference evidence="11 12" key="1">
    <citation type="journal article" date="2018" name="Front. Microbiol.">
        <title>Genome-Wide Analysis of Corynespora cassiicola Leaf Fall Disease Putative Effectors.</title>
        <authorList>
            <person name="Lopez D."/>
            <person name="Ribeiro S."/>
            <person name="Label P."/>
            <person name="Fumanal B."/>
            <person name="Venisse J.S."/>
            <person name="Kohler A."/>
            <person name="de Oliveira R.R."/>
            <person name="Labutti K."/>
            <person name="Lipzen A."/>
            <person name="Lail K."/>
            <person name="Bauer D."/>
            <person name="Ohm R.A."/>
            <person name="Barry K.W."/>
            <person name="Spatafora J."/>
            <person name="Grigoriev I.V."/>
            <person name="Martin F.M."/>
            <person name="Pujade-Renaud V."/>
        </authorList>
    </citation>
    <scope>NUCLEOTIDE SEQUENCE [LARGE SCALE GENOMIC DNA]</scope>
    <source>
        <strain evidence="11 12">Philippines</strain>
    </source>
</reference>